<reference evidence="1" key="2">
    <citation type="submission" date="2023-06" db="EMBL/GenBank/DDBJ databases">
        <authorList>
            <person name="Swenson N.G."/>
            <person name="Wegrzyn J.L."/>
            <person name="Mcevoy S.L."/>
        </authorList>
    </citation>
    <scope>NUCLEOTIDE SEQUENCE</scope>
    <source>
        <strain evidence="1">NS2018</strain>
        <tissue evidence="1">Leaf</tissue>
    </source>
</reference>
<dbReference type="EMBL" id="JAUESC010000002">
    <property type="protein sequence ID" value="KAK0605020.1"/>
    <property type="molecule type" value="Genomic_DNA"/>
</dbReference>
<dbReference type="Proteomes" id="UP001168877">
    <property type="component" value="Unassembled WGS sequence"/>
</dbReference>
<gene>
    <name evidence="1" type="ORF">LWI29_021908</name>
</gene>
<protein>
    <submittedName>
        <fullName evidence="1">Uncharacterized protein</fullName>
    </submittedName>
</protein>
<comment type="caution">
    <text evidence="1">The sequence shown here is derived from an EMBL/GenBank/DDBJ whole genome shotgun (WGS) entry which is preliminary data.</text>
</comment>
<evidence type="ECO:0000313" key="2">
    <source>
        <dbReference type="Proteomes" id="UP001168877"/>
    </source>
</evidence>
<accession>A0AA39W6R3</accession>
<keyword evidence="2" id="KW-1185">Reference proteome</keyword>
<reference evidence="1" key="1">
    <citation type="journal article" date="2022" name="Plant J.">
        <title>Strategies of tolerance reflected in two North American maple genomes.</title>
        <authorList>
            <person name="McEvoy S.L."/>
            <person name="Sezen U.U."/>
            <person name="Trouern-Trend A."/>
            <person name="McMahon S.M."/>
            <person name="Schaberg P.G."/>
            <person name="Yang J."/>
            <person name="Wegrzyn J.L."/>
            <person name="Swenson N.G."/>
        </authorList>
    </citation>
    <scope>NUCLEOTIDE SEQUENCE</scope>
    <source>
        <strain evidence="1">NS2018</strain>
    </source>
</reference>
<organism evidence="1 2">
    <name type="scientific">Acer saccharum</name>
    <name type="common">Sugar maple</name>
    <dbReference type="NCBI Taxonomy" id="4024"/>
    <lineage>
        <taxon>Eukaryota</taxon>
        <taxon>Viridiplantae</taxon>
        <taxon>Streptophyta</taxon>
        <taxon>Embryophyta</taxon>
        <taxon>Tracheophyta</taxon>
        <taxon>Spermatophyta</taxon>
        <taxon>Magnoliopsida</taxon>
        <taxon>eudicotyledons</taxon>
        <taxon>Gunneridae</taxon>
        <taxon>Pentapetalae</taxon>
        <taxon>rosids</taxon>
        <taxon>malvids</taxon>
        <taxon>Sapindales</taxon>
        <taxon>Sapindaceae</taxon>
        <taxon>Hippocastanoideae</taxon>
        <taxon>Acereae</taxon>
        <taxon>Acer</taxon>
    </lineage>
</organism>
<dbReference type="AlphaFoldDB" id="A0AA39W6R3"/>
<evidence type="ECO:0000313" key="1">
    <source>
        <dbReference type="EMBL" id="KAK0605020.1"/>
    </source>
</evidence>
<proteinExistence type="predicted"/>
<sequence length="80" mass="8837">MHPKCGRYGHSKDMCREGVMDDVVENEANTNATAAEVGNPLGGGLLCLPITKRKEEYHAVGKYAMRMGEKIWGKEEIKGE</sequence>
<name>A0AA39W6R3_ACESA</name>